<protein>
    <submittedName>
        <fullName evidence="2">Uncharacterized protein</fullName>
    </submittedName>
</protein>
<feature type="compositionally biased region" description="Low complexity" evidence="1">
    <location>
        <begin position="37"/>
        <end position="49"/>
    </location>
</feature>
<organism evidence="2 3">
    <name type="scientific">Rhizobium mesoamericanum STM3625</name>
    <dbReference type="NCBI Taxonomy" id="1211777"/>
    <lineage>
        <taxon>Bacteria</taxon>
        <taxon>Pseudomonadati</taxon>
        <taxon>Pseudomonadota</taxon>
        <taxon>Alphaproteobacteria</taxon>
        <taxon>Hyphomicrobiales</taxon>
        <taxon>Rhizobiaceae</taxon>
        <taxon>Rhizobium/Agrobacterium group</taxon>
        <taxon>Rhizobium</taxon>
    </lineage>
</organism>
<dbReference type="EMBL" id="CANI01000035">
    <property type="protein sequence ID" value="CCM78127.1"/>
    <property type="molecule type" value="Genomic_DNA"/>
</dbReference>
<sequence>MPDRRTIALGLASAITLLSATDACSEGQTGTNRSNCQAPAQQQSPNAPARAGNRERDVSKCGGVIAPPRSGDEVIEHPAPEIGKTPVIPPSDIPGRRFNHGEPENWLQMAVHKARQPGQ</sequence>
<reference evidence="2 3" key="1">
    <citation type="journal article" date="2013" name="Genome Announc.">
        <title>Draft Genome Sequence of Rhizobium mesoamericanum STM3625, a Nitrogen-Fixing Symbiont of Mimosa pudica Isolated in French Guiana (South America).</title>
        <authorList>
            <person name="Moulin L."/>
            <person name="Mornico D."/>
            <person name="Melkonian R."/>
            <person name="Klonowska A."/>
        </authorList>
    </citation>
    <scope>NUCLEOTIDE SEQUENCE [LARGE SCALE GENOMIC DNA]</scope>
    <source>
        <strain evidence="2 3">STM3625</strain>
    </source>
</reference>
<dbReference type="AlphaFoldDB" id="K0Q231"/>
<accession>K0Q231</accession>
<dbReference type="STRING" id="1211777.BN77_p10082"/>
<comment type="caution">
    <text evidence="2">The sequence shown here is derived from an EMBL/GenBank/DDBJ whole genome shotgun (WGS) entry which is preliminary data.</text>
</comment>
<evidence type="ECO:0000313" key="3">
    <source>
        <dbReference type="Proteomes" id="UP000009319"/>
    </source>
</evidence>
<evidence type="ECO:0000313" key="2">
    <source>
        <dbReference type="EMBL" id="CCM78127.1"/>
    </source>
</evidence>
<feature type="compositionally biased region" description="Polar residues" evidence="1">
    <location>
        <begin position="26"/>
        <end position="36"/>
    </location>
</feature>
<dbReference type="eggNOG" id="ENOG503132W">
    <property type="taxonomic scope" value="Bacteria"/>
</dbReference>
<dbReference type="HOGENOM" id="CLU_166169_0_0_5"/>
<feature type="compositionally biased region" description="Basic and acidic residues" evidence="1">
    <location>
        <begin position="70"/>
        <end position="79"/>
    </location>
</feature>
<feature type="region of interest" description="Disordered" evidence="1">
    <location>
        <begin position="24"/>
        <end position="103"/>
    </location>
</feature>
<evidence type="ECO:0000256" key="1">
    <source>
        <dbReference type="SAM" id="MobiDB-lite"/>
    </source>
</evidence>
<gene>
    <name evidence="2" type="ORF">BN77_p10082</name>
</gene>
<dbReference type="Proteomes" id="UP000009319">
    <property type="component" value="Unassembled WGS sequence"/>
</dbReference>
<proteinExistence type="predicted"/>
<name>K0Q231_9HYPH</name>
<keyword evidence="3" id="KW-1185">Reference proteome</keyword>